<keyword evidence="8" id="KW-1185">Reference proteome</keyword>
<dbReference type="InterPro" id="IPR036188">
    <property type="entry name" value="FAD/NAD-bd_sf"/>
</dbReference>
<evidence type="ECO:0000256" key="1">
    <source>
        <dbReference type="ARBA" id="ARBA00004948"/>
    </source>
</evidence>
<feature type="domain" description="FAD dependent oxidoreductase" evidence="6">
    <location>
        <begin position="5"/>
        <end position="343"/>
    </location>
</feature>
<dbReference type="Gene3D" id="3.30.9.10">
    <property type="entry name" value="D-Amino Acid Oxidase, subunit A, domain 2"/>
    <property type="match status" value="1"/>
</dbReference>
<sequence>MPRTVVVVGGGVIGLSICWRAVAAGWSVTLVDPAPASGASYVAGGMLAPITEAWPGEESLLALGVESVRLWPSYAAELAAAAGVSAGLRKDGTIVVAADGSDRAELDRLASYLDSLGRRVEVLRARDVRVREPAIGGPVRGGLAMPDDYSVDNRQLLDALRRAISGVPHVAEAAADVRAGRVLLASGRTVEADVVVLAAGAWSGQICRRLSKVIRPVKGEILRLRARVGAVGPPRRTVRALVGGRHVYLVPRDDGGLVLGATQYEAGFDTTVTVGGVRDLLADAERVMPAIGEYELVECIAGLRPGSPDNRPLVGWLEPGLVVATGHHRNGILLAPVTADLVVATLAGADPPDSLRPDRHLSSVKGSQ</sequence>
<keyword evidence="3" id="KW-0560">Oxidoreductase</keyword>
<evidence type="ECO:0000313" key="8">
    <source>
        <dbReference type="Proteomes" id="UP001500618"/>
    </source>
</evidence>
<dbReference type="Proteomes" id="UP001500618">
    <property type="component" value="Unassembled WGS sequence"/>
</dbReference>
<evidence type="ECO:0000313" key="7">
    <source>
        <dbReference type="EMBL" id="GAA1683885.1"/>
    </source>
</evidence>
<organism evidence="7 8">
    <name type="scientific">Fodinicola feengrottensis</name>
    <dbReference type="NCBI Taxonomy" id="435914"/>
    <lineage>
        <taxon>Bacteria</taxon>
        <taxon>Bacillati</taxon>
        <taxon>Actinomycetota</taxon>
        <taxon>Actinomycetes</taxon>
        <taxon>Mycobacteriales</taxon>
        <taxon>Fodinicola</taxon>
    </lineage>
</organism>
<reference evidence="7 8" key="1">
    <citation type="journal article" date="2019" name="Int. J. Syst. Evol. Microbiol.">
        <title>The Global Catalogue of Microorganisms (GCM) 10K type strain sequencing project: providing services to taxonomists for standard genome sequencing and annotation.</title>
        <authorList>
            <consortium name="The Broad Institute Genomics Platform"/>
            <consortium name="The Broad Institute Genome Sequencing Center for Infectious Disease"/>
            <person name="Wu L."/>
            <person name="Ma J."/>
        </authorList>
    </citation>
    <scope>NUCLEOTIDE SEQUENCE [LARGE SCALE GENOMIC DNA]</scope>
    <source>
        <strain evidence="7 8">JCM 14718</strain>
    </source>
</reference>
<keyword evidence="2" id="KW-0784">Thiamine biosynthesis</keyword>
<dbReference type="SUPFAM" id="SSF54373">
    <property type="entry name" value="FAD-linked reductases, C-terminal domain"/>
    <property type="match status" value="1"/>
</dbReference>
<evidence type="ECO:0000256" key="3">
    <source>
        <dbReference type="ARBA" id="ARBA00023002"/>
    </source>
</evidence>
<dbReference type="Gene3D" id="3.50.50.60">
    <property type="entry name" value="FAD/NAD(P)-binding domain"/>
    <property type="match status" value="1"/>
</dbReference>
<gene>
    <name evidence="7" type="primary">thiO</name>
    <name evidence="7" type="ORF">GCM10009765_36540</name>
</gene>
<name>A0ABN2H8Z5_9ACTN</name>
<dbReference type="EC" id="1.4.3.19" evidence="5"/>
<protein>
    <recommendedName>
        <fullName evidence="5">glycine oxidase</fullName>
        <ecNumber evidence="5">1.4.3.19</ecNumber>
    </recommendedName>
</protein>
<evidence type="ECO:0000256" key="5">
    <source>
        <dbReference type="ARBA" id="ARBA00050018"/>
    </source>
</evidence>
<dbReference type="RefSeq" id="WP_344311440.1">
    <property type="nucleotide sequence ID" value="NZ_BAAANY010000012.1"/>
</dbReference>
<comment type="pathway">
    <text evidence="1">Cofactor biosynthesis; thiamine diphosphate biosynthesis.</text>
</comment>
<evidence type="ECO:0000259" key="6">
    <source>
        <dbReference type="Pfam" id="PF01266"/>
    </source>
</evidence>
<dbReference type="NCBIfam" id="TIGR02352">
    <property type="entry name" value="thiamin_ThiO"/>
    <property type="match status" value="1"/>
</dbReference>
<dbReference type="PANTHER" id="PTHR13847:SF289">
    <property type="entry name" value="GLYCINE OXIDASE"/>
    <property type="match status" value="1"/>
</dbReference>
<dbReference type="SUPFAM" id="SSF51905">
    <property type="entry name" value="FAD/NAD(P)-binding domain"/>
    <property type="match status" value="1"/>
</dbReference>
<dbReference type="InterPro" id="IPR012727">
    <property type="entry name" value="Gly_oxidase_ThiO"/>
</dbReference>
<evidence type="ECO:0000256" key="2">
    <source>
        <dbReference type="ARBA" id="ARBA00022977"/>
    </source>
</evidence>
<proteinExistence type="predicted"/>
<evidence type="ECO:0000256" key="4">
    <source>
        <dbReference type="ARBA" id="ARBA00049872"/>
    </source>
</evidence>
<dbReference type="Pfam" id="PF01266">
    <property type="entry name" value="DAO"/>
    <property type="match status" value="1"/>
</dbReference>
<accession>A0ABN2H8Z5</accession>
<dbReference type="InterPro" id="IPR006076">
    <property type="entry name" value="FAD-dep_OxRdtase"/>
</dbReference>
<comment type="caution">
    <text evidence="7">The sequence shown here is derived from an EMBL/GenBank/DDBJ whole genome shotgun (WGS) entry which is preliminary data.</text>
</comment>
<dbReference type="EMBL" id="BAAANY010000012">
    <property type="protein sequence ID" value="GAA1683885.1"/>
    <property type="molecule type" value="Genomic_DNA"/>
</dbReference>
<comment type="catalytic activity">
    <reaction evidence="4">
        <text>glycine + O2 + H2O = glyoxylate + H2O2 + NH4(+)</text>
        <dbReference type="Rhea" id="RHEA:11532"/>
        <dbReference type="ChEBI" id="CHEBI:15377"/>
        <dbReference type="ChEBI" id="CHEBI:15379"/>
        <dbReference type="ChEBI" id="CHEBI:16240"/>
        <dbReference type="ChEBI" id="CHEBI:28938"/>
        <dbReference type="ChEBI" id="CHEBI:36655"/>
        <dbReference type="ChEBI" id="CHEBI:57305"/>
        <dbReference type="EC" id="1.4.3.19"/>
    </reaction>
</comment>
<dbReference type="PANTHER" id="PTHR13847">
    <property type="entry name" value="SARCOSINE DEHYDROGENASE-RELATED"/>
    <property type="match status" value="1"/>
</dbReference>